<dbReference type="InterPro" id="IPR011124">
    <property type="entry name" value="Znf_CW"/>
</dbReference>
<name>A0A6N2NJB8_SALVM</name>
<dbReference type="GO" id="GO:0030527">
    <property type="term" value="F:structural constituent of chromatin"/>
    <property type="evidence" value="ECO:0007669"/>
    <property type="project" value="InterPro"/>
</dbReference>
<feature type="domain" description="MBD" evidence="11">
    <location>
        <begin position="792"/>
        <end position="861"/>
    </location>
</feature>
<evidence type="ECO:0000256" key="7">
    <source>
        <dbReference type="ARBA" id="ARBA00023125"/>
    </source>
</evidence>
<dbReference type="GO" id="GO:0008270">
    <property type="term" value="F:zinc ion binding"/>
    <property type="evidence" value="ECO:0007669"/>
    <property type="project" value="UniProtKB-KW"/>
</dbReference>
<evidence type="ECO:0000313" key="13">
    <source>
        <dbReference type="EMBL" id="VFU62537.1"/>
    </source>
</evidence>
<feature type="domain" description="CW-type" evidence="12">
    <location>
        <begin position="252"/>
        <end position="307"/>
    </location>
</feature>
<keyword evidence="2" id="KW-0479">Metal-binding</keyword>
<dbReference type="InterPro" id="IPR000164">
    <property type="entry name" value="Histone_H3/CENP-A"/>
</dbReference>
<keyword evidence="5" id="KW-0007">Acetylation</keyword>
<dbReference type="PROSITE" id="PS51050">
    <property type="entry name" value="ZF_CW"/>
    <property type="match status" value="3"/>
</dbReference>
<evidence type="ECO:0000259" key="12">
    <source>
        <dbReference type="PROSITE" id="PS51050"/>
    </source>
</evidence>
<evidence type="ECO:0000256" key="1">
    <source>
        <dbReference type="ARBA" id="ARBA00004123"/>
    </source>
</evidence>
<organism evidence="13">
    <name type="scientific">Salix viminalis</name>
    <name type="common">Common osier</name>
    <name type="synonym">Basket willow</name>
    <dbReference type="NCBI Taxonomy" id="40686"/>
    <lineage>
        <taxon>Eukaryota</taxon>
        <taxon>Viridiplantae</taxon>
        <taxon>Streptophyta</taxon>
        <taxon>Embryophyta</taxon>
        <taxon>Tracheophyta</taxon>
        <taxon>Spermatophyta</taxon>
        <taxon>Magnoliopsida</taxon>
        <taxon>eudicotyledons</taxon>
        <taxon>Gunneridae</taxon>
        <taxon>Pentapetalae</taxon>
        <taxon>rosids</taxon>
        <taxon>fabids</taxon>
        <taxon>Malpighiales</taxon>
        <taxon>Salicaceae</taxon>
        <taxon>Saliceae</taxon>
        <taxon>Salix</taxon>
    </lineage>
</organism>
<evidence type="ECO:0000256" key="6">
    <source>
        <dbReference type="ARBA" id="ARBA00023015"/>
    </source>
</evidence>
<accession>A0A6N2NJB8</accession>
<keyword evidence="6" id="KW-0805">Transcription regulation</keyword>
<dbReference type="GO" id="GO:0005634">
    <property type="term" value="C:nucleus"/>
    <property type="evidence" value="ECO:0007669"/>
    <property type="project" value="UniProtKB-SubCell"/>
</dbReference>
<proteinExistence type="predicted"/>
<keyword evidence="4" id="KW-0862">Zinc</keyword>
<feature type="domain" description="CW-type" evidence="12">
    <location>
        <begin position="604"/>
        <end position="659"/>
    </location>
</feature>
<dbReference type="InterPro" id="IPR016177">
    <property type="entry name" value="DNA-bd_dom_sf"/>
</dbReference>
<dbReference type="PANTHER" id="PTHR12396:SF10">
    <property type="entry name" value="METHYL-CPG-BINDING DOMAIN-CONTAINING PROTEIN 1-RELATED"/>
    <property type="match status" value="1"/>
</dbReference>
<dbReference type="GO" id="GO:0000786">
    <property type="term" value="C:nucleosome"/>
    <property type="evidence" value="ECO:0007669"/>
    <property type="project" value="InterPro"/>
</dbReference>
<dbReference type="GO" id="GO:0003677">
    <property type="term" value="F:DNA binding"/>
    <property type="evidence" value="ECO:0007669"/>
    <property type="project" value="UniProtKB-KW"/>
</dbReference>
<dbReference type="EMBL" id="CAADRP010002152">
    <property type="protein sequence ID" value="VFU62537.1"/>
    <property type="molecule type" value="Genomic_DNA"/>
</dbReference>
<keyword evidence="8" id="KW-0804">Transcription</keyword>
<evidence type="ECO:0000256" key="10">
    <source>
        <dbReference type="SAM" id="MobiDB-lite"/>
    </source>
</evidence>
<evidence type="ECO:0000256" key="2">
    <source>
        <dbReference type="ARBA" id="ARBA00022723"/>
    </source>
</evidence>
<keyword evidence="9" id="KW-0539">Nucleus</keyword>
<dbReference type="PANTHER" id="PTHR12396">
    <property type="entry name" value="METHYL-CPG BINDING PROTEIN, MBD"/>
    <property type="match status" value="1"/>
</dbReference>
<keyword evidence="3" id="KW-0863">Zinc-finger</keyword>
<dbReference type="Pfam" id="PF07496">
    <property type="entry name" value="zf-CW"/>
    <property type="match status" value="3"/>
</dbReference>
<evidence type="ECO:0000256" key="3">
    <source>
        <dbReference type="ARBA" id="ARBA00022771"/>
    </source>
</evidence>
<protein>
    <recommendedName>
        <fullName evidence="14">MBD domain-containing protein</fullName>
    </recommendedName>
</protein>
<sequence>MGPKGKRRKRKKEALEKLYNDLPQSCQLGMQFTRRRVLLFVRIVLKTPLEKQSLFLERDEFWNFREREKLKKAENVQWCDIQRKKEVRSDGERRLWKQSTADEEHDRGSRAKERGVKKKEHLFLAARESHELESRTKQSVASKSRAPIQLMMDVDPLTTNKKLYCMTAVDRPSAHQKMWALFDHRKKGFSNYFRGKAPRKQLATKDNGQLIINTNFGNSMISYPTFLDEESIYLYMLRMIMLNWIMNPRVAPRSIDKYTVQCDKCSKWRVISTVEEYEEIRSKMRETPYVCDRKSGISCDDPADIEYNATRTWAIDRPAFSRPRRIDANYIAPSGKKLRTLNEIAAFIEANPKYQDVKLSDFSFTSPKTPLRRFHVLQINQGKAPRKQLATKDQHIISNRDDRIHELHRDQLINILYNATNAQMEGDFDCREYEEIRSKMRETPYVCDRKSGISCDDPADIEYNATRTWPLIDLHSQDPRRIDANYIAPSGKKLRTLNEIAAFIEANPKYQDVKLSDFSFTSPKVMEETVQQLCTHSHIHCGRDVYRPCVAAASSTVSTKKSKLALNPKNILTRHLFVDSMSCKSTRGKAPRKQLATKNPRVAPRSIDKYIVQCDKCSKWRVISTVEEYEEIRSKMRETPYVCDRKSGISCDDPADIEYNATRTWPLIDLHSQDPRRIDANYIAPSGKKLRTLMNSSIIEANPKYQDVKLSDFSFTSQRGKAPRKQLATKDQHIISNRDDRIHELHRDQLINILYNATNAQNGGDFDCKVEIRSKMRETPYVCDRKSGISCDDPADIEYNALELGPLIDLHSQDPRRIDANYIAPSGKKLRTLNEIAAFIEANPKYQDVKLSDFSFTSPKVMEETVQQLCTHSHIHCGRDVYRPCVAAASSTVSTKKSKLALNPKNILTRHLFVDSMSCKSTRGKAPRKQLATKNPRVAPRSIDKYIVQCDKCSKWRVISTVEEYEEIRSKMRETPYVCDRKSGISCDDPADIEYNATRTWAIDRPGILKTPEGFKRSLELRRDFSRIDANYIAPSGKKLRTLNEIAAFIEANPNTKTLTSVYFPKVWKRLFSNCAHTHIFTVTRCLSPVRRSCVVTMLTISPSGKKLRTLNEIAAFIEANPKYQDVKLSDFSFTSPKVMEDTIPEDVS</sequence>
<gene>
    <name evidence="13" type="ORF">SVIM_LOCUS473094</name>
</gene>
<keyword evidence="7" id="KW-0238">DNA-binding</keyword>
<evidence type="ECO:0000256" key="9">
    <source>
        <dbReference type="ARBA" id="ARBA00023242"/>
    </source>
</evidence>
<feature type="domain" description="CW-type" evidence="12">
    <location>
        <begin position="940"/>
        <end position="995"/>
    </location>
</feature>
<evidence type="ECO:0000256" key="4">
    <source>
        <dbReference type="ARBA" id="ARBA00022833"/>
    </source>
</evidence>
<dbReference type="PROSITE" id="PS50982">
    <property type="entry name" value="MBD"/>
    <property type="match status" value="4"/>
</dbReference>
<feature type="compositionally biased region" description="Basic and acidic residues" evidence="10">
    <location>
        <begin position="92"/>
        <end position="114"/>
    </location>
</feature>
<reference evidence="13" key="1">
    <citation type="submission" date="2019-03" db="EMBL/GenBank/DDBJ databases">
        <authorList>
            <person name="Mank J."/>
            <person name="Almeida P."/>
        </authorList>
    </citation>
    <scope>NUCLEOTIDE SEQUENCE</scope>
    <source>
        <strain evidence="13">78183</strain>
    </source>
</reference>
<feature type="domain" description="MBD" evidence="11">
    <location>
        <begin position="455"/>
        <end position="525"/>
    </location>
</feature>
<evidence type="ECO:0000259" key="11">
    <source>
        <dbReference type="PROSITE" id="PS50982"/>
    </source>
</evidence>
<dbReference type="Gene3D" id="3.30.890.10">
    <property type="entry name" value="Methyl-cpg-binding Protein 2, Chain A"/>
    <property type="match status" value="5"/>
</dbReference>
<dbReference type="SMART" id="SM00391">
    <property type="entry name" value="MBD"/>
    <property type="match status" value="5"/>
</dbReference>
<dbReference type="InterPro" id="IPR001739">
    <property type="entry name" value="Methyl_CpG_DNA-bd"/>
</dbReference>
<evidence type="ECO:0000256" key="8">
    <source>
        <dbReference type="ARBA" id="ARBA00023163"/>
    </source>
</evidence>
<feature type="domain" description="MBD" evidence="11">
    <location>
        <begin position="1001"/>
        <end position="1071"/>
    </location>
</feature>
<dbReference type="SUPFAM" id="SSF54171">
    <property type="entry name" value="DNA-binding domain"/>
    <property type="match status" value="6"/>
</dbReference>
<dbReference type="PROSITE" id="PS00322">
    <property type="entry name" value="HISTONE_H3_1"/>
    <property type="match status" value="5"/>
</dbReference>
<feature type="domain" description="MBD" evidence="11">
    <location>
        <begin position="299"/>
        <end position="369"/>
    </location>
</feature>
<dbReference type="Pfam" id="PF01429">
    <property type="entry name" value="MBD"/>
    <property type="match status" value="5"/>
</dbReference>
<evidence type="ECO:0000256" key="5">
    <source>
        <dbReference type="ARBA" id="ARBA00022990"/>
    </source>
</evidence>
<comment type="subcellular location">
    <subcellularLocation>
        <location evidence="1">Nucleus</location>
    </subcellularLocation>
</comment>
<dbReference type="AlphaFoldDB" id="A0A6N2NJB8"/>
<feature type="region of interest" description="Disordered" evidence="10">
    <location>
        <begin position="92"/>
        <end position="115"/>
    </location>
</feature>
<evidence type="ECO:0008006" key="14">
    <source>
        <dbReference type="Google" id="ProtNLM"/>
    </source>
</evidence>